<keyword evidence="6 7" id="KW-0961">Cell wall biogenesis/degradation</keyword>
<dbReference type="PANTHER" id="PTHR30518:SF2">
    <property type="entry name" value="ENDOLYTIC MUREIN TRANSGLYCOSYLASE"/>
    <property type="match status" value="1"/>
</dbReference>
<protein>
    <recommendedName>
        <fullName evidence="7">Endolytic murein transglycosylase</fullName>
        <ecNumber evidence="7">4.2.2.29</ecNumber>
    </recommendedName>
    <alternativeName>
        <fullName evidence="7">Peptidoglycan lytic transglycosylase</fullName>
    </alternativeName>
    <alternativeName>
        <fullName evidence="7">Peptidoglycan polymerization terminase</fullName>
    </alternativeName>
</protein>
<dbReference type="EC" id="4.2.2.29" evidence="7"/>
<dbReference type="InterPro" id="IPR003770">
    <property type="entry name" value="MLTG-like"/>
</dbReference>
<evidence type="ECO:0000256" key="4">
    <source>
        <dbReference type="ARBA" id="ARBA00023136"/>
    </source>
</evidence>
<dbReference type="GO" id="GO:0009252">
    <property type="term" value="P:peptidoglycan biosynthetic process"/>
    <property type="evidence" value="ECO:0007669"/>
    <property type="project" value="UniProtKB-UniRule"/>
</dbReference>
<keyword evidence="5 7" id="KW-0456">Lyase</keyword>
<dbReference type="Pfam" id="PF02618">
    <property type="entry name" value="YceG"/>
    <property type="match status" value="1"/>
</dbReference>
<evidence type="ECO:0000256" key="5">
    <source>
        <dbReference type="ARBA" id="ARBA00023239"/>
    </source>
</evidence>
<evidence type="ECO:0000256" key="3">
    <source>
        <dbReference type="ARBA" id="ARBA00022989"/>
    </source>
</evidence>
<sequence>MSDDLGLFSEPDVHHDDKPRGKGRGRGATAAARRSKRRRKRTVLWLVVALVLVGGGVGAYYGYQTLSGIGSYEDYPGAGEADVVVEVKDGDLVTTIAGTLREQDVVASSRAFTEAGKNDTRVTAIQPGFYLMKTRMSGRAAVDRMTDPKTKVVPLEVKGGNVLHDITGVDGKVSPGILTKLSEASCAELGGVKKCVTPQELRDAAENADAAALGIPDWALADFNRAPREHRLEGMITRGLYHLKPGASAPELLKSVIETSNTRLQGYGIPAGTKTTGFRPYEVLTIASLIEKEGLEKDFGKISRVIYKRLSIDQKLEFDSTVNYKLDRPIVTTSDADRDRSGPYNTYRVSGLPPTPIGSPSREAITAAISPEVGPWKFFVKCQKDGTSCFSENLDEHERLAAKARKEGVF</sequence>
<keyword evidence="4 7" id="KW-0472">Membrane</keyword>
<comment type="function">
    <text evidence="7">Functions as a peptidoglycan terminase that cleaves nascent peptidoglycan strands endolytically to terminate their elongation.</text>
</comment>
<evidence type="ECO:0000256" key="1">
    <source>
        <dbReference type="ARBA" id="ARBA00022475"/>
    </source>
</evidence>
<dbReference type="Proteomes" id="UP000547510">
    <property type="component" value="Unassembled WGS sequence"/>
</dbReference>
<dbReference type="HAMAP" id="MF_02065">
    <property type="entry name" value="MltG"/>
    <property type="match status" value="1"/>
</dbReference>
<keyword evidence="10" id="KW-1185">Reference proteome</keyword>
<feature type="region of interest" description="Disordered" evidence="8">
    <location>
        <begin position="333"/>
        <end position="356"/>
    </location>
</feature>
<comment type="similarity">
    <text evidence="7">Belongs to the transglycosylase MltG family.</text>
</comment>
<dbReference type="PANTHER" id="PTHR30518">
    <property type="entry name" value="ENDOLYTIC MUREIN TRANSGLYCOSYLASE"/>
    <property type="match status" value="1"/>
</dbReference>
<evidence type="ECO:0000256" key="8">
    <source>
        <dbReference type="SAM" id="MobiDB-lite"/>
    </source>
</evidence>
<keyword evidence="2 7" id="KW-0812">Transmembrane</keyword>
<organism evidence="9 10">
    <name type="scientific">Saccharothrix tamanrassetensis</name>
    <dbReference type="NCBI Taxonomy" id="1051531"/>
    <lineage>
        <taxon>Bacteria</taxon>
        <taxon>Bacillati</taxon>
        <taxon>Actinomycetota</taxon>
        <taxon>Actinomycetes</taxon>
        <taxon>Pseudonocardiales</taxon>
        <taxon>Pseudonocardiaceae</taxon>
        <taxon>Saccharothrix</taxon>
    </lineage>
</organism>
<dbReference type="Gene3D" id="3.30.1490.480">
    <property type="entry name" value="Endolytic murein transglycosylase"/>
    <property type="match status" value="1"/>
</dbReference>
<reference evidence="9 10" key="1">
    <citation type="submission" date="2020-08" db="EMBL/GenBank/DDBJ databases">
        <title>Genomic Encyclopedia of Type Strains, Phase III (KMG-III): the genomes of soil and plant-associated and newly described type strains.</title>
        <authorList>
            <person name="Whitman W."/>
        </authorList>
    </citation>
    <scope>NUCLEOTIDE SEQUENCE [LARGE SCALE GENOMIC DNA]</scope>
    <source>
        <strain evidence="9 10">CECT 8640</strain>
    </source>
</reference>
<evidence type="ECO:0000313" key="9">
    <source>
        <dbReference type="EMBL" id="MBB5959131.1"/>
    </source>
</evidence>
<keyword evidence="1 7" id="KW-1003">Cell membrane</keyword>
<feature type="region of interest" description="Disordered" evidence="8">
    <location>
        <begin position="1"/>
        <end position="35"/>
    </location>
</feature>
<keyword evidence="3 7" id="KW-1133">Transmembrane helix</keyword>
<comment type="caution">
    <text evidence="9">The sequence shown here is derived from an EMBL/GenBank/DDBJ whole genome shotgun (WGS) entry which is preliminary data.</text>
</comment>
<dbReference type="RefSeq" id="WP_184695732.1">
    <property type="nucleotide sequence ID" value="NZ_JACHJN010000010.1"/>
</dbReference>
<evidence type="ECO:0000313" key="10">
    <source>
        <dbReference type="Proteomes" id="UP000547510"/>
    </source>
</evidence>
<dbReference type="GO" id="GO:0005886">
    <property type="term" value="C:plasma membrane"/>
    <property type="evidence" value="ECO:0007669"/>
    <property type="project" value="UniProtKB-SubCell"/>
</dbReference>
<dbReference type="GO" id="GO:0071555">
    <property type="term" value="P:cell wall organization"/>
    <property type="evidence" value="ECO:0007669"/>
    <property type="project" value="UniProtKB-KW"/>
</dbReference>
<proteinExistence type="inferred from homology"/>
<evidence type="ECO:0000256" key="6">
    <source>
        <dbReference type="ARBA" id="ARBA00023316"/>
    </source>
</evidence>
<evidence type="ECO:0000256" key="7">
    <source>
        <dbReference type="HAMAP-Rule" id="MF_02065"/>
    </source>
</evidence>
<comment type="catalytic activity">
    <reaction evidence="7">
        <text>a peptidoglycan chain = a peptidoglycan chain with N-acetyl-1,6-anhydromuramyl-[peptide] at the reducing end + a peptidoglycan chain with N-acetylglucosamine at the non-reducing end.</text>
        <dbReference type="EC" id="4.2.2.29"/>
    </reaction>
</comment>
<dbReference type="EMBL" id="JACHJN010000010">
    <property type="protein sequence ID" value="MBB5959131.1"/>
    <property type="molecule type" value="Genomic_DNA"/>
</dbReference>
<name>A0A841CNA7_9PSEU</name>
<dbReference type="AlphaFoldDB" id="A0A841CNA7"/>
<feature type="transmembrane region" description="Helical" evidence="7">
    <location>
        <begin position="43"/>
        <end position="63"/>
    </location>
</feature>
<gene>
    <name evidence="7" type="primary">mltG</name>
    <name evidence="9" type="ORF">FHS29_005751</name>
</gene>
<comment type="subcellular location">
    <subcellularLocation>
        <location evidence="7">Cell membrane</location>
        <topology evidence="7">Single-pass membrane protein</topology>
    </subcellularLocation>
</comment>
<feature type="site" description="Important for catalytic activity" evidence="7">
    <location>
        <position position="293"/>
    </location>
</feature>
<dbReference type="GO" id="GO:0008932">
    <property type="term" value="F:lytic endotransglycosylase activity"/>
    <property type="evidence" value="ECO:0007669"/>
    <property type="project" value="UniProtKB-UniRule"/>
</dbReference>
<feature type="compositionally biased region" description="Basic and acidic residues" evidence="8">
    <location>
        <begin position="11"/>
        <end position="20"/>
    </location>
</feature>
<dbReference type="NCBIfam" id="TIGR00247">
    <property type="entry name" value="endolytic transglycosylase MltG"/>
    <property type="match status" value="1"/>
</dbReference>
<accession>A0A841CNA7</accession>
<evidence type="ECO:0000256" key="2">
    <source>
        <dbReference type="ARBA" id="ARBA00022692"/>
    </source>
</evidence>